<gene>
    <name evidence="2" type="ORF">PRK78_006642</name>
</gene>
<dbReference type="AlphaFoldDB" id="A0AAF0ILW9"/>
<sequence length="180" mass="20488">MESRGSYPRDYRRALKNTLTEKKLEELLQGSTPMFLFGPLMLPQVLKSVTDTEPGFDIAAHMTQASLLQHKLWIFEGVNIPVVMPSEELGQSVDGLLVFALNPEQRNWIYEFEAEITKEMTHVQVEVCMRDGNLRAVDAATFVWTGAMHGIVPAESRSWKIDTFLESEMYQNIAKNYDSS</sequence>
<accession>A0AAF0ILW9</accession>
<proteinExistence type="inferred from homology"/>
<dbReference type="InterPro" id="IPR045038">
    <property type="entry name" value="AIG2-like"/>
</dbReference>
<dbReference type="PANTHER" id="PTHR31544">
    <property type="entry name" value="AIG2-LIKE PROTEIN D"/>
    <property type="match status" value="1"/>
</dbReference>
<evidence type="ECO:0008006" key="4">
    <source>
        <dbReference type="Google" id="ProtNLM"/>
    </source>
</evidence>
<evidence type="ECO:0000256" key="1">
    <source>
        <dbReference type="ARBA" id="ARBA00008861"/>
    </source>
</evidence>
<evidence type="ECO:0000313" key="3">
    <source>
        <dbReference type="Proteomes" id="UP001219355"/>
    </source>
</evidence>
<dbReference type="PANTHER" id="PTHR31544:SF2">
    <property type="entry name" value="AIG2-LIKE PROTEIN D"/>
    <property type="match status" value="1"/>
</dbReference>
<dbReference type="Proteomes" id="UP001219355">
    <property type="component" value="Chromosome 4"/>
</dbReference>
<dbReference type="EMBL" id="CP120630">
    <property type="protein sequence ID" value="WEW61152.1"/>
    <property type="molecule type" value="Genomic_DNA"/>
</dbReference>
<reference evidence="2" key="1">
    <citation type="submission" date="2023-03" db="EMBL/GenBank/DDBJ databases">
        <title>Emydomyces testavorans Genome Sequence.</title>
        <authorList>
            <person name="Hoyer L."/>
        </authorList>
    </citation>
    <scope>NUCLEOTIDE SEQUENCE</scope>
    <source>
        <strain evidence="2">16-2883</strain>
    </source>
</reference>
<protein>
    <recommendedName>
        <fullName evidence="4">Gamma-glutamylcyclotransferase AIG2-like domain-containing protein</fullName>
    </recommendedName>
</protein>
<organism evidence="2 3">
    <name type="scientific">Emydomyces testavorans</name>
    <dbReference type="NCBI Taxonomy" id="2070801"/>
    <lineage>
        <taxon>Eukaryota</taxon>
        <taxon>Fungi</taxon>
        <taxon>Dikarya</taxon>
        <taxon>Ascomycota</taxon>
        <taxon>Pezizomycotina</taxon>
        <taxon>Eurotiomycetes</taxon>
        <taxon>Eurotiomycetidae</taxon>
        <taxon>Onygenales</taxon>
        <taxon>Nannizziopsiaceae</taxon>
        <taxon>Emydomyces</taxon>
    </lineage>
</organism>
<dbReference type="Gene3D" id="3.10.490.10">
    <property type="entry name" value="Gamma-glutamyl cyclotransferase-like"/>
    <property type="match status" value="1"/>
</dbReference>
<comment type="similarity">
    <text evidence="1">Belongs to the gamma-glutamylcyclotransferase family.</text>
</comment>
<keyword evidence="3" id="KW-1185">Reference proteome</keyword>
<name>A0AAF0ILW9_9EURO</name>
<evidence type="ECO:0000313" key="2">
    <source>
        <dbReference type="EMBL" id="WEW61152.1"/>
    </source>
</evidence>